<dbReference type="AlphaFoldDB" id="A0A9N9H250"/>
<dbReference type="OrthoDB" id="10504329at2759"/>
<protein>
    <submittedName>
        <fullName evidence="2">14718_t:CDS:1</fullName>
    </submittedName>
</protein>
<feature type="compositionally biased region" description="Polar residues" evidence="1">
    <location>
        <begin position="1"/>
        <end position="21"/>
    </location>
</feature>
<feature type="non-terminal residue" evidence="2">
    <location>
        <position position="1"/>
    </location>
</feature>
<evidence type="ECO:0000313" key="3">
    <source>
        <dbReference type="Proteomes" id="UP000789396"/>
    </source>
</evidence>
<evidence type="ECO:0000256" key="1">
    <source>
        <dbReference type="SAM" id="MobiDB-lite"/>
    </source>
</evidence>
<feature type="region of interest" description="Disordered" evidence="1">
    <location>
        <begin position="1"/>
        <end position="37"/>
    </location>
</feature>
<name>A0A9N9H250_9GLOM</name>
<sequence length="93" mass="10801">NIKQSSISKKTQINKNTTQDALNYPLSENDPESSFLLDAENDNDKELVYEIKDLKELVAMNFLNCEESKYIKFLVIIKLNNKFIEKALSNERD</sequence>
<dbReference type="EMBL" id="CAJVPZ010013844">
    <property type="protein sequence ID" value="CAG8652350.1"/>
    <property type="molecule type" value="Genomic_DNA"/>
</dbReference>
<gene>
    <name evidence="2" type="ORF">RFULGI_LOCUS8508</name>
</gene>
<proteinExistence type="predicted"/>
<organism evidence="2 3">
    <name type="scientific">Racocetra fulgida</name>
    <dbReference type="NCBI Taxonomy" id="60492"/>
    <lineage>
        <taxon>Eukaryota</taxon>
        <taxon>Fungi</taxon>
        <taxon>Fungi incertae sedis</taxon>
        <taxon>Mucoromycota</taxon>
        <taxon>Glomeromycotina</taxon>
        <taxon>Glomeromycetes</taxon>
        <taxon>Diversisporales</taxon>
        <taxon>Gigasporaceae</taxon>
        <taxon>Racocetra</taxon>
    </lineage>
</organism>
<keyword evidence="3" id="KW-1185">Reference proteome</keyword>
<dbReference type="Proteomes" id="UP000789396">
    <property type="component" value="Unassembled WGS sequence"/>
</dbReference>
<comment type="caution">
    <text evidence="2">The sequence shown here is derived from an EMBL/GenBank/DDBJ whole genome shotgun (WGS) entry which is preliminary data.</text>
</comment>
<reference evidence="2" key="1">
    <citation type="submission" date="2021-06" db="EMBL/GenBank/DDBJ databases">
        <authorList>
            <person name="Kallberg Y."/>
            <person name="Tangrot J."/>
            <person name="Rosling A."/>
        </authorList>
    </citation>
    <scope>NUCLEOTIDE SEQUENCE</scope>
    <source>
        <strain evidence="2">IN212</strain>
    </source>
</reference>
<evidence type="ECO:0000313" key="2">
    <source>
        <dbReference type="EMBL" id="CAG8652350.1"/>
    </source>
</evidence>
<accession>A0A9N9H250</accession>